<reference evidence="2" key="1">
    <citation type="journal article" date="2019" name="Int. J. Syst. Evol. Microbiol.">
        <title>The Global Catalogue of Microorganisms (GCM) 10K type strain sequencing project: providing services to taxonomists for standard genome sequencing and annotation.</title>
        <authorList>
            <consortium name="The Broad Institute Genomics Platform"/>
            <consortium name="The Broad Institute Genome Sequencing Center for Infectious Disease"/>
            <person name="Wu L."/>
            <person name="Ma J."/>
        </authorList>
    </citation>
    <scope>NUCLEOTIDE SEQUENCE [LARGE SCALE GENOMIC DNA]</scope>
    <source>
        <strain evidence="2">KCTC 42473</strain>
    </source>
</reference>
<organism evidence="1 2">
    <name type="scientific">Paracoccus angustae</name>
    <dbReference type="NCBI Taxonomy" id="1671480"/>
    <lineage>
        <taxon>Bacteria</taxon>
        <taxon>Pseudomonadati</taxon>
        <taxon>Pseudomonadota</taxon>
        <taxon>Alphaproteobacteria</taxon>
        <taxon>Rhodobacterales</taxon>
        <taxon>Paracoccaceae</taxon>
        <taxon>Paracoccus</taxon>
    </lineage>
</organism>
<comment type="caution">
    <text evidence="1">The sequence shown here is derived from an EMBL/GenBank/DDBJ whole genome shotgun (WGS) entry which is preliminary data.</text>
</comment>
<sequence length="179" mass="20313">MEPIIVDANRRFEFSKALLERARTAGDPDLEKSFAEMAVAAAFSCLEGMLTHIFEHFIESRNFDVFEQSIMQEKSVKLIRGQPCLAEQRFHSIDDRLMFLFWKFSGVQFDKGKAWWPPFAGAVGIRNGIMHPKEEARITAQDAEKSVSAIVDALDDLMLTVFGKRWPKANKGLVPSYAI</sequence>
<evidence type="ECO:0000313" key="2">
    <source>
        <dbReference type="Proteomes" id="UP001595539"/>
    </source>
</evidence>
<name>A0ABV7UAX1_9RHOB</name>
<dbReference type="Proteomes" id="UP001595539">
    <property type="component" value="Unassembled WGS sequence"/>
</dbReference>
<protein>
    <recommendedName>
        <fullName evidence="3">RiboL-PSP-HEPN domain-containing protein</fullName>
    </recommendedName>
</protein>
<dbReference type="RefSeq" id="WP_377764476.1">
    <property type="nucleotide sequence ID" value="NZ_JBHRXY010000060.1"/>
</dbReference>
<dbReference type="EMBL" id="JBHRXY010000060">
    <property type="protein sequence ID" value="MFC3632027.1"/>
    <property type="molecule type" value="Genomic_DNA"/>
</dbReference>
<evidence type="ECO:0000313" key="1">
    <source>
        <dbReference type="EMBL" id="MFC3632027.1"/>
    </source>
</evidence>
<proteinExistence type="predicted"/>
<keyword evidence="2" id="KW-1185">Reference proteome</keyword>
<evidence type="ECO:0008006" key="3">
    <source>
        <dbReference type="Google" id="ProtNLM"/>
    </source>
</evidence>
<accession>A0ABV7UAX1</accession>
<gene>
    <name evidence="1" type="ORF">ACFOM8_21645</name>
</gene>